<evidence type="ECO:0000256" key="4">
    <source>
        <dbReference type="SAM" id="SignalP"/>
    </source>
</evidence>
<dbReference type="VEuPathDB" id="VectorBase:AATE020385"/>
<feature type="chain" id="PRO_5043668852" evidence="4">
    <location>
        <begin position="17"/>
        <end position="180"/>
    </location>
</feature>
<feature type="compositionally biased region" description="Basic residues" evidence="3">
    <location>
        <begin position="143"/>
        <end position="152"/>
    </location>
</feature>
<protein>
    <submittedName>
        <fullName evidence="6">SVWC domain-containing protein</fullName>
    </submittedName>
</protein>
<proteinExistence type="predicted"/>
<dbReference type="EnsemblMetazoa" id="AATE020385-RA">
    <property type="protein sequence ID" value="AATE020385-PA.1"/>
    <property type="gene ID" value="AATE020385"/>
</dbReference>
<keyword evidence="4" id="KW-0732">Signal</keyword>
<evidence type="ECO:0000256" key="1">
    <source>
        <dbReference type="ARBA" id="ARBA00004613"/>
    </source>
</evidence>
<feature type="region of interest" description="Disordered" evidence="3">
    <location>
        <begin position="127"/>
        <end position="180"/>
    </location>
</feature>
<dbReference type="AlphaFoldDB" id="A0A182JLM9"/>
<organism evidence="6">
    <name type="scientific">Anopheles atroparvus</name>
    <name type="common">European mosquito</name>
    <dbReference type="NCBI Taxonomy" id="41427"/>
    <lineage>
        <taxon>Eukaryota</taxon>
        <taxon>Metazoa</taxon>
        <taxon>Ecdysozoa</taxon>
        <taxon>Arthropoda</taxon>
        <taxon>Hexapoda</taxon>
        <taxon>Insecta</taxon>
        <taxon>Pterygota</taxon>
        <taxon>Neoptera</taxon>
        <taxon>Endopterygota</taxon>
        <taxon>Diptera</taxon>
        <taxon>Nematocera</taxon>
        <taxon>Culicoidea</taxon>
        <taxon>Culicidae</taxon>
        <taxon>Anophelinae</taxon>
        <taxon>Anopheles</taxon>
    </lineage>
</organism>
<dbReference type="Pfam" id="PF15430">
    <property type="entry name" value="SVWC"/>
    <property type="match status" value="1"/>
</dbReference>
<evidence type="ECO:0000313" key="6">
    <source>
        <dbReference type="EnsemblMetazoa" id="AATE020385-PA.1"/>
    </source>
</evidence>
<dbReference type="GO" id="GO:0005576">
    <property type="term" value="C:extracellular region"/>
    <property type="evidence" value="ECO:0007669"/>
    <property type="project" value="UniProtKB-SubCell"/>
</dbReference>
<feature type="compositionally biased region" description="Polar residues" evidence="3">
    <location>
        <begin position="153"/>
        <end position="171"/>
    </location>
</feature>
<feature type="domain" description="Single" evidence="5">
    <location>
        <begin position="46"/>
        <end position="109"/>
    </location>
</feature>
<feature type="signal peptide" evidence="4">
    <location>
        <begin position="1"/>
        <end position="16"/>
    </location>
</feature>
<dbReference type="InterPro" id="IPR029277">
    <property type="entry name" value="SVWC_dom"/>
</dbReference>
<evidence type="ECO:0000256" key="2">
    <source>
        <dbReference type="ARBA" id="ARBA00022525"/>
    </source>
</evidence>
<name>A0A182JLM9_ANOAO</name>
<comment type="subcellular location">
    <subcellularLocation>
        <location evidence="1">Secreted</location>
    </subcellularLocation>
</comment>
<evidence type="ECO:0000259" key="5">
    <source>
        <dbReference type="SMART" id="SM01318"/>
    </source>
</evidence>
<accession>A0A182JLM9</accession>
<keyword evidence="2" id="KW-0964">Secreted</keyword>
<dbReference type="PROSITE" id="PS51257">
    <property type="entry name" value="PROKAR_LIPOPROTEIN"/>
    <property type="match status" value="1"/>
</dbReference>
<sequence length="180" mass="20451">MLLVRVGAVLLWLGSAFWLSCDGLKRNPQDTRRISNASYSVYKGRCYDYRTGIVLPRNGVPKKLKHLCMRATCFRNYTMLVESCRKTTCVVPNVKYTKNYPHCCPEVICKNGNQVRYLLSNETVTSFPTRRPVRRGKKVEQKKGKKGARKIRPTSQQGRKATIGNVGSTTEHVSEHELGN</sequence>
<dbReference type="SMART" id="SM01318">
    <property type="entry name" value="SVWC"/>
    <property type="match status" value="1"/>
</dbReference>
<evidence type="ECO:0000256" key="3">
    <source>
        <dbReference type="SAM" id="MobiDB-lite"/>
    </source>
</evidence>
<reference evidence="6" key="1">
    <citation type="submission" date="2022-08" db="UniProtKB">
        <authorList>
            <consortium name="EnsemblMetazoa"/>
        </authorList>
    </citation>
    <scope>IDENTIFICATION</scope>
    <source>
        <strain evidence="6">EBRO</strain>
    </source>
</reference>